<feature type="compositionally biased region" description="Basic and acidic residues" evidence="2">
    <location>
        <begin position="654"/>
        <end position="667"/>
    </location>
</feature>
<protein>
    <submittedName>
        <fullName evidence="4">Ataxin 2</fullName>
    </submittedName>
</protein>
<feature type="compositionally biased region" description="Basic and acidic residues" evidence="2">
    <location>
        <begin position="605"/>
        <end position="639"/>
    </location>
</feature>
<proteinExistence type="evidence at transcript level"/>
<dbReference type="PROSITE" id="PS52002">
    <property type="entry name" value="SM"/>
    <property type="match status" value="1"/>
</dbReference>
<feature type="region of interest" description="Disordered" evidence="2">
    <location>
        <begin position="254"/>
        <end position="667"/>
    </location>
</feature>
<comment type="similarity">
    <text evidence="1">Belongs to the ataxin-2 family.</text>
</comment>
<name>G9BX56_9MOLL</name>
<dbReference type="EMBL" id="HQ689700">
    <property type="protein sequence ID" value="AEL16466.1"/>
    <property type="molecule type" value="mRNA"/>
</dbReference>
<feature type="compositionally biased region" description="Low complexity" evidence="2">
    <location>
        <begin position="410"/>
        <end position="445"/>
    </location>
</feature>
<evidence type="ECO:0000256" key="2">
    <source>
        <dbReference type="SAM" id="MobiDB-lite"/>
    </source>
</evidence>
<dbReference type="Pfam" id="PF14438">
    <property type="entry name" value="SM-ATX"/>
    <property type="match status" value="1"/>
</dbReference>
<feature type="compositionally biased region" description="Low complexity" evidence="2">
    <location>
        <begin position="316"/>
        <end position="373"/>
    </location>
</feature>
<dbReference type="GO" id="GO:0010494">
    <property type="term" value="C:cytoplasmic stress granule"/>
    <property type="evidence" value="ECO:0007669"/>
    <property type="project" value="TreeGrafter"/>
</dbReference>
<evidence type="ECO:0000256" key="1">
    <source>
        <dbReference type="ARBA" id="ARBA00007503"/>
    </source>
</evidence>
<dbReference type="PANTHER" id="PTHR12854">
    <property type="entry name" value="ATAXIN 2-RELATED"/>
    <property type="match status" value="1"/>
</dbReference>
<feature type="compositionally biased region" description="Polar residues" evidence="2">
    <location>
        <begin position="478"/>
        <end position="501"/>
    </location>
</feature>
<dbReference type="SUPFAM" id="SSF50182">
    <property type="entry name" value="Sm-like ribonucleoproteins"/>
    <property type="match status" value="1"/>
</dbReference>
<evidence type="ECO:0000259" key="3">
    <source>
        <dbReference type="PROSITE" id="PS52002"/>
    </source>
</evidence>
<dbReference type="InterPro" id="IPR009604">
    <property type="entry name" value="LsmAD_domain"/>
</dbReference>
<dbReference type="SMART" id="SM01272">
    <property type="entry name" value="LsmAD"/>
    <property type="match status" value="1"/>
</dbReference>
<evidence type="ECO:0000313" key="4">
    <source>
        <dbReference type="EMBL" id="AEL16466.1"/>
    </source>
</evidence>
<sequence>MKHGRRRYGWRASTQNEPWGLPTPRGNPPSNPSRNPVDSLKFGKMRLSPDSDSVYNNSRFIYVGVCLLGNPVSIQVKNGNVYEGILLTFSHKMDIVLSMAHKVDDRVAPNCNSVIPNKENIIDNLIIKSSEIVKLEAKNVDLEYAVKDNYSESSSRFNGQLGDKDLTPWEGDLEDGKMTSLDSDASNGWDPSDMFRTNYEQFNVISTYDENLSQYTTPLQRRDTKEYKEREEAAAKLADEIERSDSYKHRISLENGEGEDEEKFAAVVKPEQQQQQSSNAPGRNAVPLRKVPSRGGMVGTGSTGVRGSSLSPNNMNTSQALSNSSSINSNSISSSSSLSSSNSISSSNNTTNNITTTSTTTTTTTATNSNNSNREALCNPSQSGGGGGGTGIGGGGSGGGGGVVGGGSSSGSSVVGGASSNSGAATNNSSSSSSSMAVSSVTVSTTMTHHHQQQQQQQTPSQQQQTPPATVADPSPQPSIVAQQITSTLPLQLQQNPSNYNPPREALPSQPQSLPLQTQITKSHDPASDSSNMEQLKVNGSSEKEDKEILVNRSHIVPADNREIVPASPLSGLDESRRNSNSKDRASEIEAYKTFSSHIKLTGSYKDKEKGEKSERQEKSEERKDVEKSKEFEKTDKLTQKVKNSTLNPNAKEFNPKTRETKDWDED</sequence>
<dbReference type="InterPro" id="IPR047575">
    <property type="entry name" value="Sm"/>
</dbReference>
<dbReference type="PANTHER" id="PTHR12854:SF7">
    <property type="entry name" value="ATAXIN-2 HOMOLOG"/>
    <property type="match status" value="1"/>
</dbReference>
<feature type="compositionally biased region" description="Polar residues" evidence="2">
    <location>
        <begin position="528"/>
        <end position="541"/>
    </location>
</feature>
<dbReference type="GO" id="GO:0034063">
    <property type="term" value="P:stress granule assembly"/>
    <property type="evidence" value="ECO:0007669"/>
    <property type="project" value="TreeGrafter"/>
</dbReference>
<reference evidence="4" key="1">
    <citation type="submission" date="2010-12" db="EMBL/GenBank/DDBJ databases">
        <title>Cloning and characterization of ataxin-2 like gene (ot-ataxin 2) in the testis of Octopus Tankahkeei.</title>
        <authorList>
            <person name="Dang R."/>
            <person name="Zhu J.-Q."/>
            <person name="Yang W.-X."/>
        </authorList>
    </citation>
    <scope>NUCLEOTIDE SEQUENCE</scope>
</reference>
<dbReference type="AlphaFoldDB" id="G9BX56"/>
<accession>G9BX56</accession>
<feature type="compositionally biased region" description="Low complexity" evidence="2">
    <location>
        <begin position="507"/>
        <end position="517"/>
    </location>
</feature>
<feature type="compositionally biased region" description="Basic and acidic residues" evidence="2">
    <location>
        <begin position="574"/>
        <end position="591"/>
    </location>
</feature>
<feature type="domain" description="Sm" evidence="3">
    <location>
        <begin position="59"/>
        <end position="141"/>
    </location>
</feature>
<feature type="region of interest" description="Disordered" evidence="2">
    <location>
        <begin position="1"/>
        <end position="40"/>
    </location>
</feature>
<feature type="compositionally biased region" description="Low complexity" evidence="2">
    <location>
        <begin position="453"/>
        <end position="468"/>
    </location>
</feature>
<dbReference type="Pfam" id="PF07145">
    <property type="entry name" value="PAM2"/>
    <property type="match status" value="1"/>
</dbReference>
<dbReference type="InterPro" id="IPR009818">
    <property type="entry name" value="PAM2_motif"/>
</dbReference>
<dbReference type="InterPro" id="IPR010920">
    <property type="entry name" value="LSM_dom_sf"/>
</dbReference>
<dbReference type="Pfam" id="PF06741">
    <property type="entry name" value="LsmAD"/>
    <property type="match status" value="1"/>
</dbReference>
<feature type="compositionally biased region" description="Polar residues" evidence="2">
    <location>
        <begin position="271"/>
        <end position="281"/>
    </location>
</feature>
<feature type="compositionally biased region" description="Gly residues" evidence="2">
    <location>
        <begin position="383"/>
        <end position="409"/>
    </location>
</feature>
<dbReference type="GO" id="GO:0003729">
    <property type="term" value="F:mRNA binding"/>
    <property type="evidence" value="ECO:0007669"/>
    <property type="project" value="TreeGrafter"/>
</dbReference>
<dbReference type="InterPro" id="IPR045117">
    <property type="entry name" value="ATXN2-like"/>
</dbReference>
<organism evidence="4">
    <name type="scientific">Octopus tankahkeei</name>
    <dbReference type="NCBI Taxonomy" id="794816"/>
    <lineage>
        <taxon>Eukaryota</taxon>
        <taxon>Metazoa</taxon>
        <taxon>Spiralia</taxon>
        <taxon>Lophotrochozoa</taxon>
        <taxon>Mollusca</taxon>
        <taxon>Cephalopoda</taxon>
        <taxon>Coleoidea</taxon>
        <taxon>Octopodiformes</taxon>
        <taxon>Octopoda</taxon>
        <taxon>Incirrata</taxon>
        <taxon>Octopodidae</taxon>
        <taxon>Octopus</taxon>
    </lineage>
</organism>
<dbReference type="Gene3D" id="2.30.30.100">
    <property type="match status" value="1"/>
</dbReference>
<dbReference type="InterPro" id="IPR025852">
    <property type="entry name" value="SM_dom_ATX"/>
</dbReference>